<dbReference type="EMBL" id="JRHC01000009">
    <property type="protein sequence ID" value="KJF41755.1"/>
    <property type="molecule type" value="Genomic_DNA"/>
</dbReference>
<dbReference type="InterPro" id="IPR003714">
    <property type="entry name" value="PhoH"/>
</dbReference>
<name>A0A0D8J483_9BACT</name>
<dbReference type="STRING" id="1544798.LH29_23825"/>
<accession>A0A0D8J483</accession>
<dbReference type="Pfam" id="PF02562">
    <property type="entry name" value="PhoH"/>
    <property type="match status" value="1"/>
</dbReference>
<comment type="subcellular location">
    <subcellularLocation>
        <location evidence="1">Cytoplasm</location>
    </subcellularLocation>
</comment>
<comment type="caution">
    <text evidence="8">The sequence shown here is derived from an EMBL/GenBank/DDBJ whole genome shotgun (WGS) entry which is preliminary data.</text>
</comment>
<evidence type="ECO:0000256" key="5">
    <source>
        <dbReference type="ARBA" id="ARBA00022840"/>
    </source>
</evidence>
<dbReference type="InterPro" id="IPR051451">
    <property type="entry name" value="PhoH2-like"/>
</dbReference>
<proteinExistence type="inferred from homology"/>
<feature type="domain" description="PhoH-like protein" evidence="7">
    <location>
        <begin position="107"/>
        <end position="310"/>
    </location>
</feature>
<evidence type="ECO:0000313" key="9">
    <source>
        <dbReference type="Proteomes" id="UP000032544"/>
    </source>
</evidence>
<keyword evidence="4" id="KW-0547">Nucleotide-binding</keyword>
<protein>
    <recommendedName>
        <fullName evidence="6">PhoH-like protein</fullName>
    </recommendedName>
</protein>
<dbReference type="InterPro" id="IPR027417">
    <property type="entry name" value="P-loop_NTPase"/>
</dbReference>
<dbReference type="PANTHER" id="PTHR30473">
    <property type="entry name" value="PROTEIN PHOH"/>
    <property type="match status" value="1"/>
</dbReference>
<evidence type="ECO:0000256" key="6">
    <source>
        <dbReference type="ARBA" id="ARBA00039970"/>
    </source>
</evidence>
<dbReference type="GO" id="GO:0005524">
    <property type="term" value="F:ATP binding"/>
    <property type="evidence" value="ECO:0007669"/>
    <property type="project" value="UniProtKB-KW"/>
</dbReference>
<dbReference type="Proteomes" id="UP000032544">
    <property type="component" value="Unassembled WGS sequence"/>
</dbReference>
<evidence type="ECO:0000313" key="8">
    <source>
        <dbReference type="EMBL" id="KJF41755.1"/>
    </source>
</evidence>
<dbReference type="PATRIC" id="fig|1544798.3.peg.4951"/>
<evidence type="ECO:0000256" key="1">
    <source>
        <dbReference type="ARBA" id="ARBA00004496"/>
    </source>
</evidence>
<sequence>MDKQILLEGIDLLEFFGVNNSKIELIKRLFPKIKITARGHALFVQGEPKEIKAFEKKFALILDHYYQYNMLSEEIIHELLDSGVSSFEENSNGEPDIIVFGNSGKPVRARTPNQRRLVEASANNDLIFAIGPAGTGKTYTAIALAVRALKNKEIRKIILSRPAVEAGENLGFLPGDLKDKIDPYLQPLYDALQDMIPPKKLEEFLKDGVIQIAPLAFMRGRTLSNAYVILDEAQNTTVNQLKMFLTRMGLNAKFIITGDVTQIDLPRKSHSGLIQALKILKGIKNIGNIYFDKKDIVRHRLVRDIVEAYDKHDEEKIEIKTETKEKNKQ</sequence>
<gene>
    <name evidence="8" type="ORF">LH29_23825</name>
</gene>
<dbReference type="SUPFAM" id="SSF52540">
    <property type="entry name" value="P-loop containing nucleoside triphosphate hydrolases"/>
    <property type="match status" value="1"/>
</dbReference>
<keyword evidence="5" id="KW-0067">ATP-binding</keyword>
<dbReference type="GO" id="GO:0005829">
    <property type="term" value="C:cytosol"/>
    <property type="evidence" value="ECO:0007669"/>
    <property type="project" value="TreeGrafter"/>
</dbReference>
<dbReference type="RefSeq" id="WP_045033647.1">
    <property type="nucleotide sequence ID" value="NZ_JRHC01000009.1"/>
</dbReference>
<dbReference type="OrthoDB" id="9773137at2"/>
<evidence type="ECO:0000256" key="3">
    <source>
        <dbReference type="ARBA" id="ARBA00022490"/>
    </source>
</evidence>
<dbReference type="FunFam" id="3.40.50.300:FF:000013">
    <property type="entry name" value="PhoH family ATPase"/>
    <property type="match status" value="1"/>
</dbReference>
<keyword evidence="3" id="KW-0963">Cytoplasm</keyword>
<dbReference type="Gene3D" id="3.40.50.300">
    <property type="entry name" value="P-loop containing nucleotide triphosphate hydrolases"/>
    <property type="match status" value="1"/>
</dbReference>
<reference evidence="8 9" key="1">
    <citation type="submission" date="2014-09" db="EMBL/GenBank/DDBJ databases">
        <title>Draft Genome Sequence of Draconibacterium sp. JN14CK-3.</title>
        <authorList>
            <person name="Dong C."/>
            <person name="Lai Q."/>
            <person name="Shao Z."/>
        </authorList>
    </citation>
    <scope>NUCLEOTIDE SEQUENCE [LARGE SCALE GENOMIC DNA]</scope>
    <source>
        <strain evidence="8 9">JN14CK-3</strain>
    </source>
</reference>
<organism evidence="8 9">
    <name type="scientific">Draconibacterium sediminis</name>
    <dbReference type="NCBI Taxonomy" id="1544798"/>
    <lineage>
        <taxon>Bacteria</taxon>
        <taxon>Pseudomonadati</taxon>
        <taxon>Bacteroidota</taxon>
        <taxon>Bacteroidia</taxon>
        <taxon>Marinilabiliales</taxon>
        <taxon>Prolixibacteraceae</taxon>
        <taxon>Draconibacterium</taxon>
    </lineage>
</organism>
<comment type="similarity">
    <text evidence="2">Belongs to the PhoH family.</text>
</comment>
<dbReference type="AlphaFoldDB" id="A0A0D8J483"/>
<evidence type="ECO:0000256" key="4">
    <source>
        <dbReference type="ARBA" id="ARBA00022741"/>
    </source>
</evidence>
<evidence type="ECO:0000259" key="7">
    <source>
        <dbReference type="Pfam" id="PF02562"/>
    </source>
</evidence>
<keyword evidence="9" id="KW-1185">Reference proteome</keyword>
<evidence type="ECO:0000256" key="2">
    <source>
        <dbReference type="ARBA" id="ARBA00010393"/>
    </source>
</evidence>
<dbReference type="PANTHER" id="PTHR30473:SF1">
    <property type="entry name" value="PHOH-LIKE PROTEIN"/>
    <property type="match status" value="1"/>
</dbReference>